<evidence type="ECO:0000256" key="4">
    <source>
        <dbReference type="ARBA" id="ARBA00022692"/>
    </source>
</evidence>
<evidence type="ECO:0000256" key="6">
    <source>
        <dbReference type="ARBA" id="ARBA00022989"/>
    </source>
</evidence>
<evidence type="ECO:0000259" key="10">
    <source>
        <dbReference type="PROSITE" id="PS50253"/>
    </source>
</evidence>
<dbReference type="SUPFAM" id="SSF81452">
    <property type="entry name" value="Cytochrome c oxidase subunit III-like"/>
    <property type="match status" value="1"/>
</dbReference>
<feature type="transmembrane region" description="Helical" evidence="9">
    <location>
        <begin position="252"/>
        <end position="272"/>
    </location>
</feature>
<dbReference type="PROSITE" id="PS51257">
    <property type="entry name" value="PROKAR_LIPOPROTEIN"/>
    <property type="match status" value="1"/>
</dbReference>
<keyword evidence="8 11" id="KW-0496">Mitochondrion</keyword>
<reference evidence="11" key="1">
    <citation type="journal article" date="2017" name="Sci. Rep.">
        <title>Keeping it complicated: Mitochondrial genome plasticity across diplonemids.</title>
        <authorList>
            <person name="Valach M."/>
            <person name="Moreira S."/>
            <person name="Hoffmann S."/>
            <person name="Stadler P.F."/>
            <person name="Burger G."/>
        </authorList>
    </citation>
    <scope>NUCLEOTIDE SEQUENCE</scope>
</reference>
<feature type="transmembrane region" description="Helical" evidence="9">
    <location>
        <begin position="167"/>
        <end position="186"/>
    </location>
</feature>
<evidence type="ECO:0000256" key="8">
    <source>
        <dbReference type="RuleBase" id="RU003375"/>
    </source>
</evidence>
<dbReference type="GO" id="GO:0005739">
    <property type="term" value="C:mitochondrion"/>
    <property type="evidence" value="ECO:0007669"/>
    <property type="project" value="TreeGrafter"/>
</dbReference>
<dbReference type="EMBL" id="MF436967">
    <property type="protein sequence ID" value="ATQ37484.1"/>
    <property type="molecule type" value="mRNA"/>
</dbReference>
<comment type="function">
    <text evidence="8">Component of the cytochrome c oxidase, the last enzyme in the mitochondrial electron transport chain which drives oxidative phosphorylation. The respiratory chain contains 3 multisubunit complexes succinate dehydrogenase (complex II, CII), ubiquinol-cytochrome c oxidoreductase (cytochrome b-c1 complex, complex III, CIII) and cytochrome c oxidase (complex IV, CIV), that cooperate to transfer electrons derived from NADH and succinate to molecular oxygen, creating an electrochemical gradient over the inner membrane that drives transmembrane transport and the ATP synthase. Cytochrome c oxidase is the component of the respiratory chain that catalyzes the reduction of oxygen to water. Electrons originating from reduced cytochrome c in the intermembrane space (IMS) are transferred via the dinuclear copper A center (CU(A)) of subunit 2 and heme A of subunit 1 to the active site in subunit 1, a binuclear center (BNC) formed by heme A3 and copper B (CU(B)). The BNC reduces molecular oxygen to 2 water molecules using 4 electrons from cytochrome c in the IMS and 4 protons from the mitochondrial matrix.</text>
</comment>
<keyword evidence="7 9" id="KW-0472">Membrane</keyword>
<comment type="similarity">
    <text evidence="2 8">Belongs to the cytochrome c oxidase subunit 3 family.</text>
</comment>
<feature type="domain" description="Heme-copper oxidase subunit III family profile" evidence="10">
    <location>
        <begin position="6"/>
        <end position="275"/>
    </location>
</feature>
<dbReference type="GO" id="GO:0016020">
    <property type="term" value="C:membrane"/>
    <property type="evidence" value="ECO:0007669"/>
    <property type="project" value="UniProtKB-SubCell"/>
</dbReference>
<dbReference type="GO" id="GO:0006123">
    <property type="term" value="P:mitochondrial electron transport, cytochrome c to oxygen"/>
    <property type="evidence" value="ECO:0007669"/>
    <property type="project" value="TreeGrafter"/>
</dbReference>
<dbReference type="PANTHER" id="PTHR11403">
    <property type="entry name" value="CYTOCHROME C OXIDASE SUBUNIT III"/>
    <property type="match status" value="1"/>
</dbReference>
<evidence type="ECO:0000256" key="3">
    <source>
        <dbReference type="ARBA" id="ARBA00015944"/>
    </source>
</evidence>
<feature type="transmembrane region" description="Helical" evidence="9">
    <location>
        <begin position="12"/>
        <end position="35"/>
    </location>
</feature>
<proteinExistence type="evidence at transcript level"/>
<dbReference type="Gene3D" id="1.20.120.80">
    <property type="entry name" value="Cytochrome c oxidase, subunit III, four-helix bundle"/>
    <property type="match status" value="1"/>
</dbReference>
<dbReference type="InterPro" id="IPR013833">
    <property type="entry name" value="Cyt_c_oxidase_su3_a-hlx"/>
</dbReference>
<dbReference type="PANTHER" id="PTHR11403:SF7">
    <property type="entry name" value="CYTOCHROME C OXIDASE SUBUNIT 3"/>
    <property type="match status" value="1"/>
</dbReference>
<keyword evidence="6 9" id="KW-1133">Transmembrane helix</keyword>
<evidence type="ECO:0000256" key="2">
    <source>
        <dbReference type="ARBA" id="ARBA00010581"/>
    </source>
</evidence>
<keyword evidence="11" id="KW-0560">Oxidoreductase</keyword>
<geneLocation type="mitochondrion" evidence="11"/>
<dbReference type="AlphaFoldDB" id="A0A2D2AJV6"/>
<feature type="transmembrane region" description="Helical" evidence="9">
    <location>
        <begin position="142"/>
        <end position="160"/>
    </location>
</feature>
<dbReference type="InterPro" id="IPR000298">
    <property type="entry name" value="Cyt_c_oxidase-like_su3"/>
</dbReference>
<dbReference type="PROSITE" id="PS50253">
    <property type="entry name" value="COX3"/>
    <property type="match status" value="1"/>
</dbReference>
<feature type="transmembrane region" description="Helical" evidence="9">
    <location>
        <begin position="218"/>
        <end position="240"/>
    </location>
</feature>
<evidence type="ECO:0000256" key="1">
    <source>
        <dbReference type="ARBA" id="ARBA00004141"/>
    </source>
</evidence>
<feature type="transmembrane region" description="Helical" evidence="9">
    <location>
        <begin position="41"/>
        <end position="60"/>
    </location>
</feature>
<evidence type="ECO:0000313" key="11">
    <source>
        <dbReference type="EMBL" id="ATQ37484.1"/>
    </source>
</evidence>
<keyword evidence="5" id="KW-1278">Translocase</keyword>
<feature type="transmembrane region" description="Helical" evidence="9">
    <location>
        <begin position="192"/>
        <end position="211"/>
    </location>
</feature>
<comment type="subcellular location">
    <subcellularLocation>
        <location evidence="1">Membrane</location>
        <topology evidence="1">Multi-pass membrane protein</topology>
    </subcellularLocation>
</comment>
<evidence type="ECO:0000256" key="7">
    <source>
        <dbReference type="ARBA" id="ARBA00023136"/>
    </source>
</evidence>
<evidence type="ECO:0000256" key="9">
    <source>
        <dbReference type="SAM" id="Phobius"/>
    </source>
</evidence>
<protein>
    <recommendedName>
        <fullName evidence="3 8">Cytochrome c oxidase subunit 3</fullName>
    </recommendedName>
</protein>
<name>A0A2D2AJV6_9EUGL</name>
<dbReference type="GO" id="GO:0004129">
    <property type="term" value="F:cytochrome-c oxidase activity"/>
    <property type="evidence" value="ECO:0007669"/>
    <property type="project" value="InterPro"/>
</dbReference>
<accession>A0A2D2AJV6</accession>
<sequence>MSKHVVQHLQYVVVLTPFLLLVGCTAGSTLLSIVVGCAVTSTSYGISIVLCAVYSAIYWVRDNSVEDTNGSTTSIGAISIMAGITLLVLSEVSLFTSILWSVVSLLLRVGEHALLVVSLQHTSTDDGVEVSSVVLQNTLTLMNSYLLITSGVVSVSALHCCTMRVHVLYTSSLLVVLVLGTAFLGVQCIEYVHLYWCINTSGSAGCLLCAVAVHGSHVAIGTCCWAMLLLWCIGCGAWTATSTTTMHGTLSVLLYWHFVDLVWVVVVLYLYLSPV</sequence>
<keyword evidence="4 8" id="KW-0812">Transmembrane</keyword>
<dbReference type="GO" id="GO:0016491">
    <property type="term" value="F:oxidoreductase activity"/>
    <property type="evidence" value="ECO:0007669"/>
    <property type="project" value="UniProtKB-KW"/>
</dbReference>
<dbReference type="InterPro" id="IPR035973">
    <property type="entry name" value="Cyt_c_oxidase_su3-like_sf"/>
</dbReference>
<dbReference type="Pfam" id="PF00510">
    <property type="entry name" value="COX3"/>
    <property type="match status" value="1"/>
</dbReference>
<feature type="transmembrane region" description="Helical" evidence="9">
    <location>
        <begin position="80"/>
        <end position="107"/>
    </location>
</feature>
<gene>
    <name evidence="11" type="primary">cox3</name>
</gene>
<organism evidence="11">
    <name type="scientific">Rhynchopus euleeides</name>
    <dbReference type="NCBI Taxonomy" id="630703"/>
    <lineage>
        <taxon>Eukaryota</taxon>
        <taxon>Discoba</taxon>
        <taxon>Euglenozoa</taxon>
        <taxon>Diplonemea</taxon>
        <taxon>Diplonemidae</taxon>
        <taxon>Rhynchopus</taxon>
    </lineage>
</organism>
<dbReference type="InterPro" id="IPR024791">
    <property type="entry name" value="Cyt_c/ubiquinol_Oxase_su3"/>
</dbReference>
<evidence type="ECO:0000256" key="5">
    <source>
        <dbReference type="ARBA" id="ARBA00022967"/>
    </source>
</evidence>